<name>A0A1R2BZN8_9CILI</name>
<gene>
    <name evidence="1" type="ORF">SteCoe_17095</name>
</gene>
<reference evidence="1 2" key="1">
    <citation type="submission" date="2016-11" db="EMBL/GenBank/DDBJ databases">
        <title>The macronuclear genome of Stentor coeruleus: a giant cell with tiny introns.</title>
        <authorList>
            <person name="Slabodnick M."/>
            <person name="Ruby J.G."/>
            <person name="Reiff S.B."/>
            <person name="Swart E.C."/>
            <person name="Gosai S."/>
            <person name="Prabakaran S."/>
            <person name="Witkowska E."/>
            <person name="Larue G.E."/>
            <person name="Fisher S."/>
            <person name="Freeman R.M."/>
            <person name="Gunawardena J."/>
            <person name="Chu W."/>
            <person name="Stover N.A."/>
            <person name="Gregory B.D."/>
            <person name="Nowacki M."/>
            <person name="Derisi J."/>
            <person name="Roy S.W."/>
            <person name="Marshall W.F."/>
            <person name="Sood P."/>
        </authorList>
    </citation>
    <scope>NUCLEOTIDE SEQUENCE [LARGE SCALE GENOMIC DNA]</scope>
    <source>
        <strain evidence="1">WM001</strain>
    </source>
</reference>
<evidence type="ECO:0000313" key="1">
    <source>
        <dbReference type="EMBL" id="OMJ82252.1"/>
    </source>
</evidence>
<accession>A0A1R2BZN8</accession>
<organism evidence="1 2">
    <name type="scientific">Stentor coeruleus</name>
    <dbReference type="NCBI Taxonomy" id="5963"/>
    <lineage>
        <taxon>Eukaryota</taxon>
        <taxon>Sar</taxon>
        <taxon>Alveolata</taxon>
        <taxon>Ciliophora</taxon>
        <taxon>Postciliodesmatophora</taxon>
        <taxon>Heterotrichea</taxon>
        <taxon>Heterotrichida</taxon>
        <taxon>Stentoridae</taxon>
        <taxon>Stentor</taxon>
    </lineage>
</organism>
<sequence>METKFLSVSNKSFDYKLPLIKQTYGYNYASNPIFRKSKKIKLPSRVDFNTTFSSLSIKGLNSTIDRMKRKKSIIQKNYSSTQYLNFPKNNRIHYKKKDNQNIVAHENKTDEKFELSGWDSN</sequence>
<dbReference type="AlphaFoldDB" id="A0A1R2BZN8"/>
<protein>
    <submittedName>
        <fullName evidence="1">Uncharacterized protein</fullName>
    </submittedName>
</protein>
<dbReference type="Proteomes" id="UP000187209">
    <property type="component" value="Unassembled WGS sequence"/>
</dbReference>
<evidence type="ECO:0000313" key="2">
    <source>
        <dbReference type="Proteomes" id="UP000187209"/>
    </source>
</evidence>
<dbReference type="EMBL" id="MPUH01000347">
    <property type="protein sequence ID" value="OMJ82252.1"/>
    <property type="molecule type" value="Genomic_DNA"/>
</dbReference>
<comment type="caution">
    <text evidence="1">The sequence shown here is derived from an EMBL/GenBank/DDBJ whole genome shotgun (WGS) entry which is preliminary data.</text>
</comment>
<keyword evidence="2" id="KW-1185">Reference proteome</keyword>
<proteinExistence type="predicted"/>